<comment type="caution">
    <text evidence="1">The sequence shown here is derived from an EMBL/GenBank/DDBJ whole genome shotgun (WGS) entry which is preliminary data.</text>
</comment>
<sequence length="160" mass="18690">MLGSKIASLSMDLQNGFFESAELKYLISGHSFMDCDHDVGVIEKRRKVSKPMMPKELEDIVKFARITKKKPRIVKITNTFAFEEHGWTKTNVLKKRVNLDSLPAKEEVPRVNITYGISNEKRKDLLAMLPYFKEEYHHFHKDHLQMNSDNSLMEEYAENL</sequence>
<proteinExistence type="predicted"/>
<name>A0ABQ9HV43_9NEOP</name>
<protein>
    <submittedName>
        <fullName evidence="1">Uncharacterized protein</fullName>
    </submittedName>
</protein>
<dbReference type="EMBL" id="JARBHB010000003">
    <property type="protein sequence ID" value="KAJ8888112.1"/>
    <property type="molecule type" value="Genomic_DNA"/>
</dbReference>
<accession>A0ABQ9HV43</accession>
<evidence type="ECO:0000313" key="2">
    <source>
        <dbReference type="Proteomes" id="UP001159363"/>
    </source>
</evidence>
<evidence type="ECO:0000313" key="1">
    <source>
        <dbReference type="EMBL" id="KAJ8888112.1"/>
    </source>
</evidence>
<reference evidence="1 2" key="1">
    <citation type="submission" date="2023-02" db="EMBL/GenBank/DDBJ databases">
        <title>LHISI_Scaffold_Assembly.</title>
        <authorList>
            <person name="Stuart O.P."/>
            <person name="Cleave R."/>
            <person name="Magrath M.J.L."/>
            <person name="Mikheyev A.S."/>
        </authorList>
    </citation>
    <scope>NUCLEOTIDE SEQUENCE [LARGE SCALE GENOMIC DNA]</scope>
    <source>
        <strain evidence="1">Daus_M_001</strain>
        <tissue evidence="1">Leg muscle</tissue>
    </source>
</reference>
<gene>
    <name evidence="1" type="ORF">PR048_007599</name>
</gene>
<organism evidence="1 2">
    <name type="scientific">Dryococelus australis</name>
    <dbReference type="NCBI Taxonomy" id="614101"/>
    <lineage>
        <taxon>Eukaryota</taxon>
        <taxon>Metazoa</taxon>
        <taxon>Ecdysozoa</taxon>
        <taxon>Arthropoda</taxon>
        <taxon>Hexapoda</taxon>
        <taxon>Insecta</taxon>
        <taxon>Pterygota</taxon>
        <taxon>Neoptera</taxon>
        <taxon>Polyneoptera</taxon>
        <taxon>Phasmatodea</taxon>
        <taxon>Verophasmatodea</taxon>
        <taxon>Anareolatae</taxon>
        <taxon>Phasmatidae</taxon>
        <taxon>Eurycanthinae</taxon>
        <taxon>Dryococelus</taxon>
    </lineage>
</organism>
<dbReference type="Proteomes" id="UP001159363">
    <property type="component" value="Chromosome 3"/>
</dbReference>
<keyword evidence="2" id="KW-1185">Reference proteome</keyword>